<name>A0ABU8HCQ1_9BACI</name>
<evidence type="ECO:0000256" key="1">
    <source>
        <dbReference type="ARBA" id="ARBA00022969"/>
    </source>
</evidence>
<dbReference type="Proteomes" id="UP001312865">
    <property type="component" value="Unassembled WGS sequence"/>
</dbReference>
<dbReference type="Gene3D" id="1.20.1260.10">
    <property type="match status" value="1"/>
</dbReference>
<proteinExistence type="inferred from homology"/>
<dbReference type="InterPro" id="IPR012851">
    <property type="entry name" value="Spore_coat_CotF-like"/>
</dbReference>
<evidence type="ECO:0000256" key="3">
    <source>
        <dbReference type="ARBA" id="ARBA00024344"/>
    </source>
</evidence>
<gene>
    <name evidence="5" type="ORF">WAK64_07705</name>
</gene>
<evidence type="ECO:0000313" key="5">
    <source>
        <dbReference type="EMBL" id="MEI5906942.1"/>
    </source>
</evidence>
<reference evidence="5 6" key="1">
    <citation type="journal article" date="2018" name="J. Microbiol.">
        <title>Bacillus spongiae sp. nov., isolated from sponge of Jeju Island.</title>
        <authorList>
            <person name="Lee G.E."/>
            <person name="Im W.T."/>
            <person name="Park J.S."/>
        </authorList>
    </citation>
    <scope>NUCLEOTIDE SEQUENCE [LARGE SCALE GENOMIC DNA]</scope>
    <source>
        <strain evidence="5 6">135PIL107-10</strain>
    </source>
</reference>
<comment type="caution">
    <text evidence="5">The sequence shown here is derived from an EMBL/GenBank/DDBJ whole genome shotgun (WGS) entry which is preliminary data.</text>
</comment>
<keyword evidence="5" id="KW-0167">Capsid protein</keyword>
<feature type="region of interest" description="Disordered" evidence="4">
    <location>
        <begin position="1"/>
        <end position="28"/>
    </location>
</feature>
<evidence type="ECO:0000256" key="2">
    <source>
        <dbReference type="ARBA" id="ARBA00024325"/>
    </source>
</evidence>
<evidence type="ECO:0000256" key="4">
    <source>
        <dbReference type="SAM" id="MobiDB-lite"/>
    </source>
</evidence>
<keyword evidence="5" id="KW-0946">Virion</keyword>
<comment type="subcellular location">
    <subcellularLocation>
        <location evidence="2">Spore coat</location>
    </subcellularLocation>
</comment>
<organism evidence="5 6">
    <name type="scientific">Bacillus spongiae</name>
    <dbReference type="NCBI Taxonomy" id="2683610"/>
    <lineage>
        <taxon>Bacteria</taxon>
        <taxon>Bacillati</taxon>
        <taxon>Bacillota</taxon>
        <taxon>Bacilli</taxon>
        <taxon>Bacillales</taxon>
        <taxon>Bacillaceae</taxon>
        <taxon>Bacillus</taxon>
    </lineage>
</organism>
<protein>
    <submittedName>
        <fullName evidence="5">Spore coat protein</fullName>
    </submittedName>
</protein>
<feature type="compositionally biased region" description="Polar residues" evidence="4">
    <location>
        <begin position="14"/>
        <end position="28"/>
    </location>
</feature>
<evidence type="ECO:0000313" key="6">
    <source>
        <dbReference type="Proteomes" id="UP001312865"/>
    </source>
</evidence>
<comment type="similarity">
    <text evidence="3">Belongs to the CotF family.</text>
</comment>
<sequence length="213" mass="24291">MHNQGPSNLPPQPGTQVPPNVFNQLQNKNHGGHELFDVHEILSGIINMLDQYQLYDQHIKDPELKEILIRQSAFVTAMYNTIVEIFQTGHEPNIPMKTYTMSQSHTTTYGIKPNAPKKPNQSVNDLTDKGLSSYMLGHTKALASLFAMTALEMTNPGIRRAVTYNVPNFIEMSYEIFLYQNKNGFYQVPQLNEQDMSLMLKSYMTTPQRNIPQ</sequence>
<accession>A0ABU8HCQ1</accession>
<dbReference type="RefSeq" id="WP_336586384.1">
    <property type="nucleotide sequence ID" value="NZ_JBBAXC010000005.1"/>
</dbReference>
<dbReference type="Pfam" id="PF07875">
    <property type="entry name" value="Coat_F"/>
    <property type="match status" value="1"/>
</dbReference>
<dbReference type="EMBL" id="JBBAXC010000005">
    <property type="protein sequence ID" value="MEI5906942.1"/>
    <property type="molecule type" value="Genomic_DNA"/>
</dbReference>
<keyword evidence="1" id="KW-0749">Sporulation</keyword>
<dbReference type="PANTHER" id="PTHR39183:SF1">
    <property type="entry name" value="SPORE COAT PROTEIN F-LIKE PROTEIN YHCQ"/>
    <property type="match status" value="1"/>
</dbReference>
<keyword evidence="6" id="KW-1185">Reference proteome</keyword>
<dbReference type="InterPro" id="IPR012347">
    <property type="entry name" value="Ferritin-like"/>
</dbReference>
<dbReference type="PANTHER" id="PTHR39183">
    <property type="entry name" value="SPORE COAT PROTEIN F-LIKE PROTEIN YHCQ"/>
    <property type="match status" value="1"/>
</dbReference>